<dbReference type="GO" id="GO:0004386">
    <property type="term" value="F:helicase activity"/>
    <property type="evidence" value="ECO:0007669"/>
    <property type="project" value="UniProtKB-KW"/>
</dbReference>
<evidence type="ECO:0000313" key="1">
    <source>
        <dbReference type="EMBL" id="DAF95023.1"/>
    </source>
</evidence>
<sequence>MPQRALALTDIYKGFKFFQMCGRNPPVNNSLFGSKCMTSEQQIKDALATKADIWIDIFKRVEVPVFELAIKKVVQQTKFWPNEQEFAIAVDWAQEEIRTEAYQLSLANNREAREQFSKSFSKEQRDKNKKVIAYIISRIGKKERLKVPYNEKVIEFGRLLYPDASDEWLKENYNDIANFKKQKQFCDNYCKGRENCPNSGRQPGLRVDKQYGYIRPVYYTGTCSNF</sequence>
<dbReference type="EMBL" id="BK016102">
    <property type="protein sequence ID" value="DAF95023.1"/>
    <property type="molecule type" value="Genomic_DNA"/>
</dbReference>
<name>A0A8S5UKL6_9CAUD</name>
<accession>A0A8S5UKL6</accession>
<organism evidence="1">
    <name type="scientific">Myoviridae sp. ctQf419</name>
    <dbReference type="NCBI Taxonomy" id="2825102"/>
    <lineage>
        <taxon>Viruses</taxon>
        <taxon>Duplodnaviria</taxon>
        <taxon>Heunggongvirae</taxon>
        <taxon>Uroviricota</taxon>
        <taxon>Caudoviricetes</taxon>
    </lineage>
</organism>
<reference evidence="1" key="1">
    <citation type="journal article" date="2021" name="Proc. Natl. Acad. Sci. U.S.A.">
        <title>A Catalog of Tens of Thousands of Viruses from Human Metagenomes Reveals Hidden Associations with Chronic Diseases.</title>
        <authorList>
            <person name="Tisza M.J."/>
            <person name="Buck C.B."/>
        </authorList>
    </citation>
    <scope>NUCLEOTIDE SEQUENCE</scope>
    <source>
        <strain evidence="1">CtQf419</strain>
    </source>
</reference>
<keyword evidence="1" id="KW-0547">Nucleotide-binding</keyword>
<keyword evidence="1" id="KW-0347">Helicase</keyword>
<keyword evidence="1" id="KW-0378">Hydrolase</keyword>
<proteinExistence type="predicted"/>
<keyword evidence="1" id="KW-0067">ATP-binding</keyword>
<protein>
    <submittedName>
        <fullName evidence="1">Primosomal protein dnaI N-terminal domain, helicase-loading protein</fullName>
    </submittedName>
</protein>